<protein>
    <submittedName>
        <fullName evidence="1">Uncharacterized protein</fullName>
    </submittedName>
</protein>
<reference evidence="1 2" key="1">
    <citation type="journal article" date="2023" name="Plants (Basel)">
        <title>Bridging the Gap: Combining Genomics and Transcriptomics Approaches to Understand Stylosanthes scabra, an Orphan Legume from the Brazilian Caatinga.</title>
        <authorList>
            <person name="Ferreira-Neto J.R.C."/>
            <person name="da Silva M.D."/>
            <person name="Binneck E."/>
            <person name="de Melo N.F."/>
            <person name="da Silva R.H."/>
            <person name="de Melo A.L.T.M."/>
            <person name="Pandolfi V."/>
            <person name="Bustamante F.O."/>
            <person name="Brasileiro-Vidal A.C."/>
            <person name="Benko-Iseppon A.M."/>
        </authorList>
    </citation>
    <scope>NUCLEOTIDE SEQUENCE [LARGE SCALE GENOMIC DNA]</scope>
    <source>
        <tissue evidence="1">Leaves</tissue>
    </source>
</reference>
<evidence type="ECO:0000313" key="2">
    <source>
        <dbReference type="Proteomes" id="UP001341840"/>
    </source>
</evidence>
<dbReference type="EMBL" id="JASCZI010192914">
    <property type="protein sequence ID" value="MED6191307.1"/>
    <property type="molecule type" value="Genomic_DNA"/>
</dbReference>
<comment type="caution">
    <text evidence="1">The sequence shown here is derived from an EMBL/GenBank/DDBJ whole genome shotgun (WGS) entry which is preliminary data.</text>
</comment>
<accession>A0ABU6X0X1</accession>
<proteinExistence type="predicted"/>
<feature type="non-terminal residue" evidence="1">
    <location>
        <position position="1"/>
    </location>
</feature>
<sequence length="63" mass="7146">VIEDMSIQINVPALAMEEVRAIILQSQFNFCFCGAMLLLSYDVIQFPWEDCTYGCLRCSYVGS</sequence>
<dbReference type="Proteomes" id="UP001341840">
    <property type="component" value="Unassembled WGS sequence"/>
</dbReference>
<organism evidence="1 2">
    <name type="scientific">Stylosanthes scabra</name>
    <dbReference type="NCBI Taxonomy" id="79078"/>
    <lineage>
        <taxon>Eukaryota</taxon>
        <taxon>Viridiplantae</taxon>
        <taxon>Streptophyta</taxon>
        <taxon>Embryophyta</taxon>
        <taxon>Tracheophyta</taxon>
        <taxon>Spermatophyta</taxon>
        <taxon>Magnoliopsida</taxon>
        <taxon>eudicotyledons</taxon>
        <taxon>Gunneridae</taxon>
        <taxon>Pentapetalae</taxon>
        <taxon>rosids</taxon>
        <taxon>fabids</taxon>
        <taxon>Fabales</taxon>
        <taxon>Fabaceae</taxon>
        <taxon>Papilionoideae</taxon>
        <taxon>50 kb inversion clade</taxon>
        <taxon>dalbergioids sensu lato</taxon>
        <taxon>Dalbergieae</taxon>
        <taxon>Pterocarpus clade</taxon>
        <taxon>Stylosanthes</taxon>
    </lineage>
</organism>
<keyword evidence="2" id="KW-1185">Reference proteome</keyword>
<name>A0ABU6X0X1_9FABA</name>
<gene>
    <name evidence="1" type="ORF">PIB30_115048</name>
</gene>
<evidence type="ECO:0000313" key="1">
    <source>
        <dbReference type="EMBL" id="MED6191307.1"/>
    </source>
</evidence>